<dbReference type="Gene3D" id="1.20.1270.10">
    <property type="match status" value="1"/>
</dbReference>
<evidence type="ECO:0000256" key="3">
    <source>
        <dbReference type="ARBA" id="ARBA00022840"/>
    </source>
</evidence>
<evidence type="ECO:0000313" key="5">
    <source>
        <dbReference type="EMBL" id="CAD7425244.1"/>
    </source>
</evidence>
<dbReference type="AlphaFoldDB" id="A0A7R9E2P8"/>
<dbReference type="PRINTS" id="PR00301">
    <property type="entry name" value="HEATSHOCK70"/>
</dbReference>
<dbReference type="Pfam" id="PF00012">
    <property type="entry name" value="HSP70"/>
    <property type="match status" value="2"/>
</dbReference>
<dbReference type="Gene3D" id="3.30.420.40">
    <property type="match status" value="2"/>
</dbReference>
<sequence length="815" mass="90011">MALTSTHASVTSLQAAPSDSAPNYSTGSASPIRVPIRCMLTHEIDVLNHTLYLHISSSSLDPHSFSQHAQTNVALNPKNTVFDAKRLIGRRFDDSKIQDDMKHWPFTVISDGGKPKIQVEYKGELKKFAPEEVSSMVLTKMREIAEAYLGGKVSDAVITVPAYFNDSQRQATKDAGAIAGMNVLRIINEPTAAALAYGLDKNLKGEKNVLIFDLGGGTFDVSVLAIDEGSLFEVKSTAGDTHLGGEDFDNRLVTHFTDEFQRKYKKDLKGNIRAVRRLRTACERAKRTLSSSTEASLEIDALHEGMDFYSKITRARFEELCIDMFRSTLEPVERAMTDAKLDKGRIHDVVLVGGSTRIPKIQKMLQEFFCGKPLNLSINPDEAVAYGAAVQAAILSGDTSSQIQDVLLVDVAPLSLGIETAGGVMTKIVERNSRIPCKQTQTFTTYTDNQPAVTIQVLIRRYHTGTCPSSPSGYLSVVTIQVLVRRHHTGTCPSLPSGYLSVVTIRVFEGERAMTKDNNLLGTFNLTGIPPAPRGVPKIEVTFDLDANGILNVSAKEGSTGKSERITIQNDKGRLSKDEIDRMLSEAEKYRGEDEKQRQKVVARNQLESYTFSVKQAVEEAAADDDKKLVADKCTATLAWLDANTLAEQEEFESKLKDLQKDVGPIMVKLHQGAQGPQGAAPGAKGPTVEESISRCLKLQEDQQVRSYGPSHGRQQWVVEGDHTRDGERQATRSYLLEELFKLPRDEEQFLDDSRRVLSLQSCGMTGSQHQDGLEEVQNEPGYSLEEDGRFVYGGLVQLLRIEPQFDTHVDRLRD</sequence>
<dbReference type="PANTHER" id="PTHR19375">
    <property type="entry name" value="HEAT SHOCK PROTEIN 70KDA"/>
    <property type="match status" value="1"/>
</dbReference>
<reference evidence="5" key="1">
    <citation type="submission" date="2020-11" db="EMBL/GenBank/DDBJ databases">
        <authorList>
            <person name="Tran Van P."/>
        </authorList>
    </citation>
    <scope>NUCLEOTIDE SEQUENCE</scope>
</reference>
<dbReference type="EMBL" id="OB792911">
    <property type="protein sequence ID" value="CAD7425244.1"/>
    <property type="molecule type" value="Genomic_DNA"/>
</dbReference>
<dbReference type="FunFam" id="3.30.30.30:FF:000001">
    <property type="entry name" value="heat shock 70 kDa protein-like"/>
    <property type="match status" value="1"/>
</dbReference>
<dbReference type="InterPro" id="IPR013126">
    <property type="entry name" value="Hsp_70_fam"/>
</dbReference>
<dbReference type="SUPFAM" id="SSF100934">
    <property type="entry name" value="Heat shock protein 70kD (HSP70), C-terminal subdomain"/>
    <property type="match status" value="1"/>
</dbReference>
<protein>
    <recommendedName>
        <fullName evidence="6">Heat shock protein 70</fullName>
    </recommendedName>
</protein>
<accession>A0A7R9E2P8</accession>
<dbReference type="InterPro" id="IPR029048">
    <property type="entry name" value="HSP70_C_sf"/>
</dbReference>
<feature type="region of interest" description="Disordered" evidence="4">
    <location>
        <begin position="1"/>
        <end position="27"/>
    </location>
</feature>
<dbReference type="PROSITE" id="PS00329">
    <property type="entry name" value="HSP70_2"/>
    <property type="match status" value="1"/>
</dbReference>
<dbReference type="GO" id="GO:0005524">
    <property type="term" value="F:ATP binding"/>
    <property type="evidence" value="ECO:0007669"/>
    <property type="project" value="UniProtKB-KW"/>
</dbReference>
<gene>
    <name evidence="5" type="ORF">TMSB3V08_LOCUS2160</name>
</gene>
<evidence type="ECO:0000256" key="4">
    <source>
        <dbReference type="SAM" id="MobiDB-lite"/>
    </source>
</evidence>
<evidence type="ECO:0008006" key="6">
    <source>
        <dbReference type="Google" id="ProtNLM"/>
    </source>
</evidence>
<dbReference type="PROSITE" id="PS01036">
    <property type="entry name" value="HSP70_3"/>
    <property type="match status" value="1"/>
</dbReference>
<dbReference type="InterPro" id="IPR029047">
    <property type="entry name" value="HSP70_peptide-bd_sf"/>
</dbReference>
<dbReference type="FunFam" id="3.90.640.10:FF:000002">
    <property type="entry name" value="Heat shock 70 kDa"/>
    <property type="match status" value="1"/>
</dbReference>
<keyword evidence="2" id="KW-0547">Nucleotide-binding</keyword>
<dbReference type="InterPro" id="IPR018181">
    <property type="entry name" value="Heat_shock_70_CS"/>
</dbReference>
<name>A0A7R9E2P8_9NEOP</name>
<dbReference type="Gene3D" id="3.30.30.30">
    <property type="match status" value="1"/>
</dbReference>
<evidence type="ECO:0000256" key="2">
    <source>
        <dbReference type="ARBA" id="ARBA00022741"/>
    </source>
</evidence>
<dbReference type="Gene3D" id="3.90.640.10">
    <property type="entry name" value="Actin, Chain A, domain 4"/>
    <property type="match status" value="1"/>
</dbReference>
<organism evidence="5">
    <name type="scientific">Timema monikensis</name>
    <dbReference type="NCBI Taxonomy" id="170555"/>
    <lineage>
        <taxon>Eukaryota</taxon>
        <taxon>Metazoa</taxon>
        <taxon>Ecdysozoa</taxon>
        <taxon>Arthropoda</taxon>
        <taxon>Hexapoda</taxon>
        <taxon>Insecta</taxon>
        <taxon>Pterygota</taxon>
        <taxon>Neoptera</taxon>
        <taxon>Polyneoptera</taxon>
        <taxon>Phasmatodea</taxon>
        <taxon>Timematodea</taxon>
        <taxon>Timematoidea</taxon>
        <taxon>Timematidae</taxon>
        <taxon>Timema</taxon>
    </lineage>
</organism>
<dbReference type="GO" id="GO:0140662">
    <property type="term" value="F:ATP-dependent protein folding chaperone"/>
    <property type="evidence" value="ECO:0007669"/>
    <property type="project" value="InterPro"/>
</dbReference>
<dbReference type="SUPFAM" id="SSF100920">
    <property type="entry name" value="Heat shock protein 70kD (HSP70), peptide-binding domain"/>
    <property type="match status" value="2"/>
</dbReference>
<keyword evidence="3" id="KW-0067">ATP-binding</keyword>
<dbReference type="GO" id="GO:0006950">
    <property type="term" value="P:response to stress"/>
    <property type="evidence" value="ECO:0007669"/>
    <property type="project" value="UniProtKB-ARBA"/>
</dbReference>
<dbReference type="InterPro" id="IPR043129">
    <property type="entry name" value="ATPase_NBD"/>
</dbReference>
<proteinExistence type="inferred from homology"/>
<dbReference type="SUPFAM" id="SSF53067">
    <property type="entry name" value="Actin-like ATPase domain"/>
    <property type="match status" value="2"/>
</dbReference>
<comment type="similarity">
    <text evidence="1">Belongs to the heat shock protein 70 family.</text>
</comment>
<dbReference type="Gene3D" id="2.60.34.10">
    <property type="entry name" value="Substrate Binding Domain Of DNAk, Chain A, domain 1"/>
    <property type="match status" value="2"/>
</dbReference>
<evidence type="ECO:0000256" key="1">
    <source>
        <dbReference type="ARBA" id="ARBA00007381"/>
    </source>
</evidence>